<accession>A0A9X2XUL2</accession>
<keyword evidence="1" id="KW-0732">Signal</keyword>
<proteinExistence type="predicted"/>
<keyword evidence="3" id="KW-1185">Reference proteome</keyword>
<evidence type="ECO:0000313" key="3">
    <source>
        <dbReference type="Proteomes" id="UP001155483"/>
    </source>
</evidence>
<name>A0A9X2XUL2_9BACT</name>
<reference evidence="2" key="2">
    <citation type="submission" date="2023-04" db="EMBL/GenBank/DDBJ databases">
        <title>Paracnuella aquatica gen. nov., sp. nov., a member of the family Chitinophagaceae isolated from a hot spring.</title>
        <authorList>
            <person name="Wang C."/>
        </authorList>
    </citation>
    <scope>NUCLEOTIDE SEQUENCE</scope>
    <source>
        <strain evidence="2">LB-8</strain>
    </source>
</reference>
<protein>
    <submittedName>
        <fullName evidence="2">Uncharacterized protein</fullName>
    </submittedName>
</protein>
<sequence>MFKKKVVTAVLLTASLAAFATFGEGGRKDREQGLLLLNKSRYLCAKTFSLKSHYNYRGNQVLTNSTNRYIVLNTNITYQRGNNTYILPLKRKVLLDKVTINSTPVQY</sequence>
<comment type="caution">
    <text evidence="2">The sequence shown here is derived from an EMBL/GenBank/DDBJ whole genome shotgun (WGS) entry which is preliminary data.</text>
</comment>
<dbReference type="Proteomes" id="UP001155483">
    <property type="component" value="Unassembled WGS sequence"/>
</dbReference>
<dbReference type="AlphaFoldDB" id="A0A9X2XUL2"/>
<reference evidence="2" key="1">
    <citation type="submission" date="2022-09" db="EMBL/GenBank/DDBJ databases">
        <authorList>
            <person name="Yuan C."/>
            <person name="Ke Z."/>
        </authorList>
    </citation>
    <scope>NUCLEOTIDE SEQUENCE</scope>
    <source>
        <strain evidence="2">LB-8</strain>
    </source>
</reference>
<evidence type="ECO:0000256" key="1">
    <source>
        <dbReference type="SAM" id="SignalP"/>
    </source>
</evidence>
<dbReference type="RefSeq" id="WP_279296087.1">
    <property type="nucleotide sequence ID" value="NZ_JAOTIF010000002.1"/>
</dbReference>
<evidence type="ECO:0000313" key="2">
    <source>
        <dbReference type="EMBL" id="MCU7548642.1"/>
    </source>
</evidence>
<dbReference type="EMBL" id="JAOTIF010000002">
    <property type="protein sequence ID" value="MCU7548642.1"/>
    <property type="molecule type" value="Genomic_DNA"/>
</dbReference>
<feature type="chain" id="PRO_5040968776" evidence="1">
    <location>
        <begin position="21"/>
        <end position="107"/>
    </location>
</feature>
<feature type="signal peptide" evidence="1">
    <location>
        <begin position="1"/>
        <end position="20"/>
    </location>
</feature>
<gene>
    <name evidence="2" type="ORF">OCK74_05910</name>
</gene>
<organism evidence="2 3">
    <name type="scientific">Paraflavisolibacter caeni</name>
    <dbReference type="NCBI Taxonomy" id="2982496"/>
    <lineage>
        <taxon>Bacteria</taxon>
        <taxon>Pseudomonadati</taxon>
        <taxon>Bacteroidota</taxon>
        <taxon>Chitinophagia</taxon>
        <taxon>Chitinophagales</taxon>
        <taxon>Chitinophagaceae</taxon>
        <taxon>Paraflavisolibacter</taxon>
    </lineage>
</organism>